<evidence type="ECO:0000313" key="2">
    <source>
        <dbReference type="EMBL" id="KAF5755273.1"/>
    </source>
</evidence>
<evidence type="ECO:0000256" key="1">
    <source>
        <dbReference type="SAM" id="MobiDB-lite"/>
    </source>
</evidence>
<proteinExistence type="predicted"/>
<gene>
    <name evidence="2" type="ORF">HanXRQr2_Chr17g0800941</name>
</gene>
<evidence type="ECO:0000313" key="3">
    <source>
        <dbReference type="Proteomes" id="UP000215914"/>
    </source>
</evidence>
<reference evidence="2" key="2">
    <citation type="submission" date="2020-06" db="EMBL/GenBank/DDBJ databases">
        <title>Helianthus annuus Genome sequencing and assembly Release 2.</title>
        <authorList>
            <person name="Gouzy J."/>
            <person name="Langlade N."/>
            <person name="Munos S."/>
        </authorList>
    </citation>
    <scope>NUCLEOTIDE SEQUENCE</scope>
    <source>
        <tissue evidence="2">Leaves</tissue>
    </source>
</reference>
<dbReference type="Gramene" id="mRNA:HanXRQr2_Chr17g0800941">
    <property type="protein sequence ID" value="CDS:HanXRQr2_Chr17g0800941.1"/>
    <property type="gene ID" value="HanXRQr2_Chr17g0800941"/>
</dbReference>
<feature type="region of interest" description="Disordered" evidence="1">
    <location>
        <begin position="28"/>
        <end position="50"/>
    </location>
</feature>
<accession>A0A9K3DJI2</accession>
<sequence>MCFILFAYLLVYNMGKQRISDIYRQLDNSPKDKGTSFQPNPSGYSADIEE</sequence>
<dbReference type="EMBL" id="MNCJ02000332">
    <property type="protein sequence ID" value="KAF5755273.1"/>
    <property type="molecule type" value="Genomic_DNA"/>
</dbReference>
<name>A0A9K3DJI2_HELAN</name>
<organism evidence="2 3">
    <name type="scientific">Helianthus annuus</name>
    <name type="common">Common sunflower</name>
    <dbReference type="NCBI Taxonomy" id="4232"/>
    <lineage>
        <taxon>Eukaryota</taxon>
        <taxon>Viridiplantae</taxon>
        <taxon>Streptophyta</taxon>
        <taxon>Embryophyta</taxon>
        <taxon>Tracheophyta</taxon>
        <taxon>Spermatophyta</taxon>
        <taxon>Magnoliopsida</taxon>
        <taxon>eudicotyledons</taxon>
        <taxon>Gunneridae</taxon>
        <taxon>Pentapetalae</taxon>
        <taxon>asterids</taxon>
        <taxon>campanulids</taxon>
        <taxon>Asterales</taxon>
        <taxon>Asteraceae</taxon>
        <taxon>Asteroideae</taxon>
        <taxon>Heliantheae alliance</taxon>
        <taxon>Heliantheae</taxon>
        <taxon>Helianthus</taxon>
    </lineage>
</organism>
<comment type="caution">
    <text evidence="2">The sequence shown here is derived from an EMBL/GenBank/DDBJ whole genome shotgun (WGS) entry which is preliminary data.</text>
</comment>
<keyword evidence="3" id="KW-1185">Reference proteome</keyword>
<protein>
    <submittedName>
        <fullName evidence="2">Uncharacterized protein</fullName>
    </submittedName>
</protein>
<dbReference type="AlphaFoldDB" id="A0A9K3DJI2"/>
<reference evidence="2" key="1">
    <citation type="journal article" date="2017" name="Nature">
        <title>The sunflower genome provides insights into oil metabolism, flowering and Asterid evolution.</title>
        <authorList>
            <person name="Badouin H."/>
            <person name="Gouzy J."/>
            <person name="Grassa C.J."/>
            <person name="Murat F."/>
            <person name="Staton S.E."/>
            <person name="Cottret L."/>
            <person name="Lelandais-Briere C."/>
            <person name="Owens G.L."/>
            <person name="Carrere S."/>
            <person name="Mayjonade B."/>
            <person name="Legrand L."/>
            <person name="Gill N."/>
            <person name="Kane N.C."/>
            <person name="Bowers J.E."/>
            <person name="Hubner S."/>
            <person name="Bellec A."/>
            <person name="Berard A."/>
            <person name="Berges H."/>
            <person name="Blanchet N."/>
            <person name="Boniface M.C."/>
            <person name="Brunel D."/>
            <person name="Catrice O."/>
            <person name="Chaidir N."/>
            <person name="Claudel C."/>
            <person name="Donnadieu C."/>
            <person name="Faraut T."/>
            <person name="Fievet G."/>
            <person name="Helmstetter N."/>
            <person name="King M."/>
            <person name="Knapp S.J."/>
            <person name="Lai Z."/>
            <person name="Le Paslier M.C."/>
            <person name="Lippi Y."/>
            <person name="Lorenzon L."/>
            <person name="Mandel J.R."/>
            <person name="Marage G."/>
            <person name="Marchand G."/>
            <person name="Marquand E."/>
            <person name="Bret-Mestries E."/>
            <person name="Morien E."/>
            <person name="Nambeesan S."/>
            <person name="Nguyen T."/>
            <person name="Pegot-Espagnet P."/>
            <person name="Pouilly N."/>
            <person name="Raftis F."/>
            <person name="Sallet E."/>
            <person name="Schiex T."/>
            <person name="Thomas J."/>
            <person name="Vandecasteele C."/>
            <person name="Vares D."/>
            <person name="Vear F."/>
            <person name="Vautrin S."/>
            <person name="Crespi M."/>
            <person name="Mangin B."/>
            <person name="Burke J.M."/>
            <person name="Salse J."/>
            <person name="Munos S."/>
            <person name="Vincourt P."/>
            <person name="Rieseberg L.H."/>
            <person name="Langlade N.B."/>
        </authorList>
    </citation>
    <scope>NUCLEOTIDE SEQUENCE</scope>
    <source>
        <tissue evidence="2">Leaves</tissue>
    </source>
</reference>
<dbReference type="Proteomes" id="UP000215914">
    <property type="component" value="Unassembled WGS sequence"/>
</dbReference>